<dbReference type="GeneID" id="88769338"/>
<evidence type="ECO:0000313" key="7">
    <source>
        <dbReference type="EMBL" id="EHJ11104.1"/>
    </source>
</evidence>
<dbReference type="Pfam" id="PF07282">
    <property type="entry name" value="Cas12f1-like_TNB"/>
    <property type="match status" value="1"/>
</dbReference>
<dbReference type="EMBL" id="AESD01000630">
    <property type="protein sequence ID" value="EHJ11104.1"/>
    <property type="molecule type" value="Genomic_DNA"/>
</dbReference>
<sequence length="449" mass="51951">MFVLEYKVYPKQYQIDAINEAIKTTQFVRNKVLRFWMDNRSVGKTEMFRYNTRLRKEYNFVTELNSHACQTAVERTLRAITRFYDNCKNKVKGKKGYPKFKHNSRSVEYKVSGWRLEETKKHITFTDKKGIGMLKLVGSRDINYFQPEQIKRVRILKRADGFYVQFCIKLDPRDTIKPIEPSGKAVGLDVGLKYFLADSQGNIEPNPRFYRKAEKRLNKLNRRKSKKFKKGKKQSNNYHKARQRYACANLKVSRKREEFVKRVALRLVKSNDLLFCEDLSVKNMVRNAPPLSTADPAGFEIQQERGSAFHALNSIQGGSAVKNRRLSKSISDAGWFLFRRWLEYFADKYGKIAMAVPPHGTSQICSNCGQKVEKTLSTRTHICPHCNYVEDRDINAGKNILQKGLSRLGRSQTHASGEIPSWLVGEILLANGNSLNEESPRRDSRGERQ</sequence>
<reference evidence="7 8" key="1">
    <citation type="journal article" date="2011" name="Front. Microbiol.">
        <title>Two Strains of Crocosphaera watsonii with Highly Conserved Genomes are Distinguished by Strain-Specific Features.</title>
        <authorList>
            <person name="Bench S.R."/>
            <person name="Ilikchyan I.N."/>
            <person name="Tripp H.J."/>
            <person name="Zehr J.P."/>
        </authorList>
    </citation>
    <scope>NUCLEOTIDE SEQUENCE [LARGE SCALE GENOMIC DNA]</scope>
    <source>
        <strain evidence="7 8">WH 0003</strain>
    </source>
</reference>
<evidence type="ECO:0000256" key="4">
    <source>
        <dbReference type="ARBA" id="ARBA00023172"/>
    </source>
</evidence>
<dbReference type="GO" id="GO:0003677">
    <property type="term" value="F:DNA binding"/>
    <property type="evidence" value="ECO:0007669"/>
    <property type="project" value="UniProtKB-KW"/>
</dbReference>
<comment type="similarity">
    <text evidence="1">In the C-terminal section; belongs to the transposase 35 family.</text>
</comment>
<evidence type="ECO:0000256" key="3">
    <source>
        <dbReference type="ARBA" id="ARBA00023125"/>
    </source>
</evidence>
<evidence type="ECO:0000256" key="1">
    <source>
        <dbReference type="ARBA" id="ARBA00008761"/>
    </source>
</evidence>
<comment type="caution">
    <text evidence="7">The sequence shown here is derived from an EMBL/GenBank/DDBJ whole genome shotgun (WGS) entry which is preliminary data.</text>
</comment>
<dbReference type="Proteomes" id="UP000003477">
    <property type="component" value="Unassembled WGS sequence"/>
</dbReference>
<evidence type="ECO:0000259" key="6">
    <source>
        <dbReference type="Pfam" id="PF07282"/>
    </source>
</evidence>
<dbReference type="PATRIC" id="fig|423471.3.peg.3883"/>
<protein>
    <submittedName>
        <fullName evidence="7">Transposase-like protein, IS200/IS605 family</fullName>
    </submittedName>
</protein>
<evidence type="ECO:0000259" key="5">
    <source>
        <dbReference type="Pfam" id="PF01385"/>
    </source>
</evidence>
<dbReference type="Pfam" id="PF01385">
    <property type="entry name" value="OrfB_IS605"/>
    <property type="match status" value="1"/>
</dbReference>
<dbReference type="AlphaFoldDB" id="G5J9M5"/>
<dbReference type="InterPro" id="IPR001959">
    <property type="entry name" value="Transposase"/>
</dbReference>
<dbReference type="GO" id="GO:0032196">
    <property type="term" value="P:transposition"/>
    <property type="evidence" value="ECO:0007669"/>
    <property type="project" value="UniProtKB-KW"/>
</dbReference>
<organism evidence="7 8">
    <name type="scientific">Crocosphaera watsonii WH 0003</name>
    <dbReference type="NCBI Taxonomy" id="423471"/>
    <lineage>
        <taxon>Bacteria</taxon>
        <taxon>Bacillati</taxon>
        <taxon>Cyanobacteriota</taxon>
        <taxon>Cyanophyceae</taxon>
        <taxon>Oscillatoriophycideae</taxon>
        <taxon>Chroococcales</taxon>
        <taxon>Aphanothecaceae</taxon>
        <taxon>Crocosphaera</taxon>
    </lineage>
</organism>
<keyword evidence="3" id="KW-0238">DNA-binding</keyword>
<dbReference type="RefSeq" id="WP_007312083.1">
    <property type="nucleotide sequence ID" value="NZ_AESD01000630.1"/>
</dbReference>
<dbReference type="GO" id="GO:0006310">
    <property type="term" value="P:DNA recombination"/>
    <property type="evidence" value="ECO:0007669"/>
    <property type="project" value="UniProtKB-KW"/>
</dbReference>
<feature type="domain" description="Cas12f1-like TNB" evidence="6">
    <location>
        <begin position="335"/>
        <end position="400"/>
    </location>
</feature>
<name>G5J9M5_CROWT</name>
<dbReference type="NCBIfam" id="NF040570">
    <property type="entry name" value="guided_TnpB"/>
    <property type="match status" value="1"/>
</dbReference>
<proteinExistence type="inferred from homology"/>
<keyword evidence="2" id="KW-0815">Transposition</keyword>
<keyword evidence="4" id="KW-0233">DNA recombination</keyword>
<dbReference type="InterPro" id="IPR010095">
    <property type="entry name" value="Cas12f1-like_TNB"/>
</dbReference>
<evidence type="ECO:0000313" key="8">
    <source>
        <dbReference type="Proteomes" id="UP000003477"/>
    </source>
</evidence>
<gene>
    <name evidence="7" type="ORF">CWATWH0003_4141</name>
</gene>
<feature type="domain" description="Probable transposase IS891/IS1136/IS1341" evidence="5">
    <location>
        <begin position="173"/>
        <end position="287"/>
    </location>
</feature>
<accession>G5J9M5</accession>
<evidence type="ECO:0000256" key="2">
    <source>
        <dbReference type="ARBA" id="ARBA00022578"/>
    </source>
</evidence>